<feature type="binding site" description="axial binding residue" evidence="3">
    <location>
        <position position="145"/>
    </location>
    <ligand>
        <name>heme</name>
        <dbReference type="ChEBI" id="CHEBI:30413"/>
    </ligand>
    <ligandPart>
        <name>Fe</name>
        <dbReference type="ChEBI" id="CHEBI:18248"/>
    </ligandPart>
</feature>
<dbReference type="PRINTS" id="PR00385">
    <property type="entry name" value="P450"/>
</dbReference>
<evidence type="ECO:0000256" key="1">
    <source>
        <dbReference type="ARBA" id="ARBA00022723"/>
    </source>
</evidence>
<accession>A0A397JA45</accession>
<dbReference type="PRINTS" id="PR00463">
    <property type="entry name" value="EP450I"/>
</dbReference>
<dbReference type="GO" id="GO:0020037">
    <property type="term" value="F:heme binding"/>
    <property type="evidence" value="ECO:0007669"/>
    <property type="project" value="InterPro"/>
</dbReference>
<evidence type="ECO:0000256" key="2">
    <source>
        <dbReference type="ARBA" id="ARBA00023004"/>
    </source>
</evidence>
<comment type="cofactor">
    <cofactor evidence="3">
        <name>heme</name>
        <dbReference type="ChEBI" id="CHEBI:30413"/>
    </cofactor>
</comment>
<keyword evidence="6" id="KW-1185">Reference proteome</keyword>
<dbReference type="OrthoDB" id="1470350at2759"/>
<dbReference type="EMBL" id="PQFF01000085">
    <property type="protein sequence ID" value="RHZ83658.1"/>
    <property type="molecule type" value="Genomic_DNA"/>
</dbReference>
<evidence type="ECO:0000313" key="6">
    <source>
        <dbReference type="Proteomes" id="UP000266861"/>
    </source>
</evidence>
<keyword evidence="2 3" id="KW-0408">Iron</keyword>
<organism evidence="5 6">
    <name type="scientific">Diversispora epigaea</name>
    <dbReference type="NCBI Taxonomy" id="1348612"/>
    <lineage>
        <taxon>Eukaryota</taxon>
        <taxon>Fungi</taxon>
        <taxon>Fungi incertae sedis</taxon>
        <taxon>Mucoromycota</taxon>
        <taxon>Glomeromycotina</taxon>
        <taxon>Glomeromycetes</taxon>
        <taxon>Diversisporales</taxon>
        <taxon>Diversisporaceae</taxon>
        <taxon>Diversispora</taxon>
    </lineage>
</organism>
<dbReference type="PANTHER" id="PTHR24301:SF2">
    <property type="entry name" value="THROMBOXANE-A SYNTHASE"/>
    <property type="match status" value="1"/>
</dbReference>
<dbReference type="Proteomes" id="UP000266861">
    <property type="component" value="Unassembled WGS sequence"/>
</dbReference>
<gene>
    <name evidence="5" type="ORF">Glove_89g59</name>
</gene>
<comment type="caution">
    <text evidence="5">The sequence shown here is derived from an EMBL/GenBank/DDBJ whole genome shotgun (WGS) entry which is preliminary data.</text>
</comment>
<dbReference type="PANTHER" id="PTHR24301">
    <property type="entry name" value="THROMBOXANE-A SYNTHASE"/>
    <property type="match status" value="1"/>
</dbReference>
<sequence>MTDADAYVATTVNTFCFVLYYVSHNPNVKKLLEEIKSVFNDDPNRQITIDNLEKLNYCEAVIKETSRIRPIASMISRYSSQPDEILGYKWPKNILFIMYSRGINNNPLYWKDPEKFIPERFYEPQEIEKQHENSFLMFGGGPRICPGRKIAMIGLKALIALVYRKFDVELADMQAPLNVETSTITFCKELNIKLIPRELKPIHKHDRVVTIL</sequence>
<dbReference type="InterPro" id="IPR017972">
    <property type="entry name" value="Cyt_P450_CS"/>
</dbReference>
<evidence type="ECO:0000256" key="3">
    <source>
        <dbReference type="PIRSR" id="PIRSR602401-1"/>
    </source>
</evidence>
<comment type="similarity">
    <text evidence="4">Belongs to the cytochrome P450 family.</text>
</comment>
<dbReference type="InterPro" id="IPR001128">
    <property type="entry name" value="Cyt_P450"/>
</dbReference>
<evidence type="ECO:0000256" key="4">
    <source>
        <dbReference type="RuleBase" id="RU000461"/>
    </source>
</evidence>
<name>A0A397JA45_9GLOM</name>
<proteinExistence type="inferred from homology"/>
<keyword evidence="3 4" id="KW-0349">Heme</keyword>
<dbReference type="GO" id="GO:0004497">
    <property type="term" value="F:monooxygenase activity"/>
    <property type="evidence" value="ECO:0007669"/>
    <property type="project" value="UniProtKB-KW"/>
</dbReference>
<keyword evidence="4" id="KW-0503">Monooxygenase</keyword>
<protein>
    <recommendedName>
        <fullName evidence="7">Cytochrome P450</fullName>
    </recommendedName>
</protein>
<dbReference type="Pfam" id="PF00067">
    <property type="entry name" value="p450"/>
    <property type="match status" value="1"/>
</dbReference>
<dbReference type="GO" id="GO:0016705">
    <property type="term" value="F:oxidoreductase activity, acting on paired donors, with incorporation or reduction of molecular oxygen"/>
    <property type="evidence" value="ECO:0007669"/>
    <property type="project" value="InterPro"/>
</dbReference>
<keyword evidence="1 3" id="KW-0479">Metal-binding</keyword>
<dbReference type="InterPro" id="IPR036396">
    <property type="entry name" value="Cyt_P450_sf"/>
</dbReference>
<dbReference type="SUPFAM" id="SSF48264">
    <property type="entry name" value="Cytochrome P450"/>
    <property type="match status" value="1"/>
</dbReference>
<evidence type="ECO:0008006" key="7">
    <source>
        <dbReference type="Google" id="ProtNLM"/>
    </source>
</evidence>
<dbReference type="AlphaFoldDB" id="A0A397JA45"/>
<reference evidence="5 6" key="1">
    <citation type="submission" date="2018-08" db="EMBL/GenBank/DDBJ databases">
        <title>Genome and evolution of the arbuscular mycorrhizal fungus Diversispora epigaea (formerly Glomus versiforme) and its bacterial endosymbionts.</title>
        <authorList>
            <person name="Sun X."/>
            <person name="Fei Z."/>
            <person name="Harrison M."/>
        </authorList>
    </citation>
    <scope>NUCLEOTIDE SEQUENCE [LARGE SCALE GENOMIC DNA]</scope>
    <source>
        <strain evidence="5 6">IT104</strain>
    </source>
</reference>
<dbReference type="GO" id="GO:0005506">
    <property type="term" value="F:iron ion binding"/>
    <property type="evidence" value="ECO:0007669"/>
    <property type="project" value="InterPro"/>
</dbReference>
<evidence type="ECO:0000313" key="5">
    <source>
        <dbReference type="EMBL" id="RHZ83658.1"/>
    </source>
</evidence>
<dbReference type="Gene3D" id="1.10.630.10">
    <property type="entry name" value="Cytochrome P450"/>
    <property type="match status" value="1"/>
</dbReference>
<dbReference type="PROSITE" id="PS00086">
    <property type="entry name" value="CYTOCHROME_P450"/>
    <property type="match status" value="1"/>
</dbReference>
<keyword evidence="4" id="KW-0560">Oxidoreductase</keyword>
<dbReference type="STRING" id="1348612.A0A397JA45"/>
<dbReference type="InterPro" id="IPR002401">
    <property type="entry name" value="Cyt_P450_E_grp-I"/>
</dbReference>